<dbReference type="Pfam" id="PF09603">
    <property type="entry name" value="Fib_succ_major"/>
    <property type="match status" value="1"/>
</dbReference>
<dbReference type="Proteomes" id="UP000886881">
    <property type="component" value="Unassembled WGS sequence"/>
</dbReference>
<name>A0A9D1GM96_9BACT</name>
<evidence type="ECO:0000313" key="3">
    <source>
        <dbReference type="EMBL" id="HIT46414.1"/>
    </source>
</evidence>
<proteinExistence type="predicted"/>
<reference evidence="3" key="2">
    <citation type="journal article" date="2021" name="PeerJ">
        <title>Extensive microbial diversity within the chicken gut microbiome revealed by metagenomics and culture.</title>
        <authorList>
            <person name="Gilroy R."/>
            <person name="Ravi A."/>
            <person name="Getino M."/>
            <person name="Pursley I."/>
            <person name="Horton D.L."/>
            <person name="Alikhan N.F."/>
            <person name="Baker D."/>
            <person name="Gharbi K."/>
            <person name="Hall N."/>
            <person name="Watson M."/>
            <person name="Adriaenssens E.M."/>
            <person name="Foster-Nyarko E."/>
            <person name="Jarju S."/>
            <person name="Secka A."/>
            <person name="Antonio M."/>
            <person name="Oren A."/>
            <person name="Chaudhuri R.R."/>
            <person name="La Ragione R."/>
            <person name="Hildebrand F."/>
            <person name="Pallen M.J."/>
        </authorList>
    </citation>
    <scope>NUCLEOTIDE SEQUENCE</scope>
    <source>
        <strain evidence="3">ChiHecec2B26-709</strain>
    </source>
</reference>
<evidence type="ECO:0000313" key="4">
    <source>
        <dbReference type="Proteomes" id="UP000886881"/>
    </source>
</evidence>
<comment type="caution">
    <text evidence="3">The sequence shown here is derived from an EMBL/GenBank/DDBJ whole genome shotgun (WGS) entry which is preliminary data.</text>
</comment>
<dbReference type="PROSITE" id="PS51257">
    <property type="entry name" value="PROKAR_LIPOPROTEIN"/>
    <property type="match status" value="1"/>
</dbReference>
<protein>
    <recommendedName>
        <fullName evidence="2">Fibrobacter succinogenes major paralogous domain-containing protein</fullName>
    </recommendedName>
</protein>
<feature type="domain" description="Fibrobacter succinogenes major paralogous" evidence="2">
    <location>
        <begin position="163"/>
        <end position="333"/>
    </location>
</feature>
<organism evidence="3 4">
    <name type="scientific">Candidatus Cryptobacteroides merdipullorum</name>
    <dbReference type="NCBI Taxonomy" id="2840771"/>
    <lineage>
        <taxon>Bacteria</taxon>
        <taxon>Pseudomonadati</taxon>
        <taxon>Bacteroidota</taxon>
        <taxon>Bacteroidia</taxon>
        <taxon>Bacteroidales</taxon>
        <taxon>Candidatus Cryptobacteroides</taxon>
    </lineage>
</organism>
<feature type="chain" id="PRO_5039416797" description="Fibrobacter succinogenes major paralogous domain-containing protein" evidence="1">
    <location>
        <begin position="17"/>
        <end position="337"/>
    </location>
</feature>
<dbReference type="AlphaFoldDB" id="A0A9D1GM96"/>
<feature type="signal peptide" evidence="1">
    <location>
        <begin position="1"/>
        <end position="16"/>
    </location>
</feature>
<sequence length="337" mass="37745">MKFLRIFLLTALAAFAALSCKKDEETEVEYMDGSIRLDFPTYVQPGYSQTFKLEDIMTVTRPDGGEVGYYYTDPFSGERDTLRTETGEVLRDSFEIVVEDTLANLTLSATAYGGDYVNTTGSKTFTVVKPGFDEDCSITGFSISEDDPTFTDERDGKTYYYTTIGDARWMRQNLAWEGAGAPFKDCEAMTPIFGRYYTWEEAQSACPDGWRLPADEDWAAVAEIYGDTSTPGADYEGLAGDLMEDLYFNGTRMWEYWREVDVTNAARLSVMPVGYASVEAGSHEFDAVYEYASFWTADETGGFGVCRYIVTGQDIVYYGNMSKTDFACSVRCVSDEL</sequence>
<dbReference type="InterPro" id="IPR011871">
    <property type="entry name" value="Fib_succ_major"/>
</dbReference>
<dbReference type="NCBIfam" id="TIGR02145">
    <property type="entry name" value="Fib_succ_major"/>
    <property type="match status" value="1"/>
</dbReference>
<evidence type="ECO:0000259" key="2">
    <source>
        <dbReference type="Pfam" id="PF09603"/>
    </source>
</evidence>
<keyword evidence="1" id="KW-0732">Signal</keyword>
<evidence type="ECO:0000256" key="1">
    <source>
        <dbReference type="SAM" id="SignalP"/>
    </source>
</evidence>
<gene>
    <name evidence="3" type="ORF">IAC35_00985</name>
</gene>
<accession>A0A9D1GM96</accession>
<dbReference type="EMBL" id="DVLC01000020">
    <property type="protein sequence ID" value="HIT46414.1"/>
    <property type="molecule type" value="Genomic_DNA"/>
</dbReference>
<reference evidence="3" key="1">
    <citation type="submission" date="2020-10" db="EMBL/GenBank/DDBJ databases">
        <authorList>
            <person name="Gilroy R."/>
        </authorList>
    </citation>
    <scope>NUCLEOTIDE SEQUENCE</scope>
    <source>
        <strain evidence="3">ChiHecec2B26-709</strain>
    </source>
</reference>